<keyword evidence="9" id="KW-1185">Reference proteome</keyword>
<dbReference type="Gene3D" id="1.10.3720.10">
    <property type="entry name" value="MetI-like"/>
    <property type="match status" value="1"/>
</dbReference>
<dbReference type="InterPro" id="IPR035906">
    <property type="entry name" value="MetI-like_sf"/>
</dbReference>
<dbReference type="PANTHER" id="PTHR30177:SF4">
    <property type="entry name" value="OSMOPROTECTANT IMPORT PERMEASE PROTEIN OSMW"/>
    <property type="match status" value="1"/>
</dbReference>
<evidence type="ECO:0000256" key="3">
    <source>
        <dbReference type="ARBA" id="ARBA00022692"/>
    </source>
</evidence>
<dbReference type="GO" id="GO:0055085">
    <property type="term" value="P:transmembrane transport"/>
    <property type="evidence" value="ECO:0007669"/>
    <property type="project" value="InterPro"/>
</dbReference>
<dbReference type="PANTHER" id="PTHR30177">
    <property type="entry name" value="GLYCINE BETAINE/L-PROLINE TRANSPORT SYSTEM PERMEASE PROTEIN PROW"/>
    <property type="match status" value="1"/>
</dbReference>
<protein>
    <submittedName>
        <fullName evidence="8">Osmoprotectant transport system permease protein</fullName>
    </submittedName>
</protein>
<evidence type="ECO:0000256" key="6">
    <source>
        <dbReference type="RuleBase" id="RU363032"/>
    </source>
</evidence>
<evidence type="ECO:0000256" key="5">
    <source>
        <dbReference type="ARBA" id="ARBA00023136"/>
    </source>
</evidence>
<dbReference type="GO" id="GO:0031460">
    <property type="term" value="P:glycine betaine transport"/>
    <property type="evidence" value="ECO:0007669"/>
    <property type="project" value="TreeGrafter"/>
</dbReference>
<dbReference type="Proteomes" id="UP000527616">
    <property type="component" value="Unassembled WGS sequence"/>
</dbReference>
<keyword evidence="4 6" id="KW-1133">Transmembrane helix</keyword>
<feature type="transmembrane region" description="Helical" evidence="6">
    <location>
        <begin position="21"/>
        <end position="42"/>
    </location>
</feature>
<comment type="similarity">
    <text evidence="6">Belongs to the binding-protein-dependent transport system permease family.</text>
</comment>
<evidence type="ECO:0000256" key="1">
    <source>
        <dbReference type="ARBA" id="ARBA00004141"/>
    </source>
</evidence>
<feature type="domain" description="ABC transmembrane type-1" evidence="7">
    <location>
        <begin position="17"/>
        <end position="198"/>
    </location>
</feature>
<feature type="transmembrane region" description="Helical" evidence="6">
    <location>
        <begin position="138"/>
        <end position="165"/>
    </location>
</feature>
<keyword evidence="3 6" id="KW-0812">Transmembrane</keyword>
<dbReference type="Pfam" id="PF00528">
    <property type="entry name" value="BPD_transp_1"/>
    <property type="match status" value="1"/>
</dbReference>
<dbReference type="GO" id="GO:0005886">
    <property type="term" value="C:plasma membrane"/>
    <property type="evidence" value="ECO:0007669"/>
    <property type="project" value="UniProtKB-SubCell"/>
</dbReference>
<dbReference type="AlphaFoldDB" id="A0A7Z0D896"/>
<evidence type="ECO:0000256" key="2">
    <source>
        <dbReference type="ARBA" id="ARBA00022448"/>
    </source>
</evidence>
<dbReference type="InterPro" id="IPR051204">
    <property type="entry name" value="ABC_transp_perm/SBD"/>
</dbReference>
<reference evidence="8 9" key="1">
    <citation type="submission" date="2020-07" db="EMBL/GenBank/DDBJ databases">
        <title>Sequencing the genomes of 1000 actinobacteria strains.</title>
        <authorList>
            <person name="Klenk H.-P."/>
        </authorList>
    </citation>
    <scope>NUCLEOTIDE SEQUENCE [LARGE SCALE GENOMIC DNA]</scope>
    <source>
        <strain evidence="8 9">DSM 103164</strain>
    </source>
</reference>
<feature type="transmembrane region" description="Helical" evidence="6">
    <location>
        <begin position="83"/>
        <end position="102"/>
    </location>
</feature>
<sequence>MNVAWIARNLDQIGARLVEHLALSIIPVVVALLIAIPLGYLVSRTGRFASVIITIAGLVYAIPSVALFVVMPLFLGTRILDPINVVVALTVYSLALLLRSVVDGFRSVPPAVRNASVAMGYGRARRVFGVELPLAMPVIFAGLRVVTVSNIALVTVGAVIGMGALGQYFDQGFREGFLTPIIVGIVLILILALLADLTILAIQRISLPWLAVTGRRGGAA</sequence>
<accession>A0A7Z0D896</accession>
<organism evidence="8 9">
    <name type="scientific">Naumannella cuiyingiana</name>
    <dbReference type="NCBI Taxonomy" id="1347891"/>
    <lineage>
        <taxon>Bacteria</taxon>
        <taxon>Bacillati</taxon>
        <taxon>Actinomycetota</taxon>
        <taxon>Actinomycetes</taxon>
        <taxon>Propionibacteriales</taxon>
        <taxon>Propionibacteriaceae</taxon>
        <taxon>Naumannella</taxon>
    </lineage>
</organism>
<evidence type="ECO:0000313" key="9">
    <source>
        <dbReference type="Proteomes" id="UP000527616"/>
    </source>
</evidence>
<dbReference type="PROSITE" id="PS50928">
    <property type="entry name" value="ABC_TM1"/>
    <property type="match status" value="1"/>
</dbReference>
<evidence type="ECO:0000259" key="7">
    <source>
        <dbReference type="PROSITE" id="PS50928"/>
    </source>
</evidence>
<comment type="subcellular location">
    <subcellularLocation>
        <location evidence="6">Cell membrane</location>
        <topology evidence="6">Multi-pass membrane protein</topology>
    </subcellularLocation>
    <subcellularLocation>
        <location evidence="1">Membrane</location>
        <topology evidence="1">Multi-pass membrane protein</topology>
    </subcellularLocation>
</comment>
<evidence type="ECO:0000256" key="4">
    <source>
        <dbReference type="ARBA" id="ARBA00022989"/>
    </source>
</evidence>
<feature type="transmembrane region" description="Helical" evidence="6">
    <location>
        <begin position="177"/>
        <end position="202"/>
    </location>
</feature>
<feature type="transmembrane region" description="Helical" evidence="6">
    <location>
        <begin position="48"/>
        <end position="71"/>
    </location>
</feature>
<keyword evidence="2 6" id="KW-0813">Transport</keyword>
<dbReference type="RefSeq" id="WP_179444676.1">
    <property type="nucleotide sequence ID" value="NZ_JACBZS010000001.1"/>
</dbReference>
<name>A0A7Z0D896_9ACTN</name>
<dbReference type="EMBL" id="JACBZS010000001">
    <property type="protein sequence ID" value="NYI70765.1"/>
    <property type="molecule type" value="Genomic_DNA"/>
</dbReference>
<dbReference type="SUPFAM" id="SSF161098">
    <property type="entry name" value="MetI-like"/>
    <property type="match status" value="1"/>
</dbReference>
<dbReference type="InterPro" id="IPR000515">
    <property type="entry name" value="MetI-like"/>
</dbReference>
<evidence type="ECO:0000313" key="8">
    <source>
        <dbReference type="EMBL" id="NYI70765.1"/>
    </source>
</evidence>
<gene>
    <name evidence="8" type="ORF">GGQ54_001325</name>
</gene>
<keyword evidence="5 6" id="KW-0472">Membrane</keyword>
<comment type="caution">
    <text evidence="8">The sequence shown here is derived from an EMBL/GenBank/DDBJ whole genome shotgun (WGS) entry which is preliminary data.</text>
</comment>
<proteinExistence type="inferred from homology"/>
<dbReference type="CDD" id="cd06261">
    <property type="entry name" value="TM_PBP2"/>
    <property type="match status" value="1"/>
</dbReference>